<dbReference type="InterPro" id="IPR029962">
    <property type="entry name" value="TBL"/>
</dbReference>
<dbReference type="PANTHER" id="PTHR32285:SF208">
    <property type="entry name" value="PROTEIN TRICHOME BIREFRINGENCE-LIKE 2"/>
    <property type="match status" value="1"/>
</dbReference>
<proteinExistence type="predicted"/>
<dbReference type="InterPro" id="IPR025846">
    <property type="entry name" value="TBL_N"/>
</dbReference>
<evidence type="ECO:0000313" key="3">
    <source>
        <dbReference type="EMBL" id="KAJ9176358.1"/>
    </source>
</evidence>
<keyword evidence="4" id="KW-1185">Reference proteome</keyword>
<dbReference type="PANTHER" id="PTHR32285">
    <property type="entry name" value="PROTEIN TRICHOME BIREFRINGENCE-LIKE 9-RELATED"/>
    <property type="match status" value="1"/>
</dbReference>
<feature type="domain" description="Trichome birefringence-like N-terminal" evidence="2">
    <location>
        <begin position="245"/>
        <end position="298"/>
    </location>
</feature>
<keyword evidence="1" id="KW-0812">Transmembrane</keyword>
<dbReference type="Pfam" id="PF14416">
    <property type="entry name" value="PMR5N"/>
    <property type="match status" value="1"/>
</dbReference>
<keyword evidence="1" id="KW-0472">Membrane</keyword>
<keyword evidence="1" id="KW-1133">Transmembrane helix</keyword>
<name>A0ABQ9M912_HEVBR</name>
<evidence type="ECO:0000259" key="2">
    <source>
        <dbReference type="Pfam" id="PF14416"/>
    </source>
</evidence>
<comment type="caution">
    <text evidence="3">The sequence shown here is derived from an EMBL/GenBank/DDBJ whole genome shotgun (WGS) entry which is preliminary data.</text>
</comment>
<dbReference type="Proteomes" id="UP001174677">
    <property type="component" value="Chromosome 7"/>
</dbReference>
<sequence length="314" mass="34257">MDPKKLALPDQVLSPRRKVVSGLVLWIGASLIILSLLLFSNSFKGRVVAPLLQGFNTVSVNSSFVSWRFSFPTTHLPSSVTSNDTGAKETYSSEDLIAKAPDADASQVQVLVKKFHLGNSTENVKNRSMTVDEGTVLEQTQEAKGGNISDPSGNGSVLDGTHLGNFSDTVKNVNLPGEEGILIRNFSLTGDGCKDANISTAGKSLTNSSTENNTVVKYSDKGNLLHKEVGIYPGGEEENQNASFETCNIFDGRWVKDDSKPYYPAGSCPHIDRDFNCYLNGRPDDGFVKWKWQPNECNIPRCESLHGMFSILNM</sequence>
<dbReference type="EMBL" id="JARPOI010000007">
    <property type="protein sequence ID" value="KAJ9176358.1"/>
    <property type="molecule type" value="Genomic_DNA"/>
</dbReference>
<reference evidence="3" key="1">
    <citation type="journal article" date="2023" name="Plant Biotechnol. J.">
        <title>Chromosome-level wild Hevea brasiliensis genome provides new tools for genomic-assisted breeding and valuable loci to elevate rubber yield.</title>
        <authorList>
            <person name="Cheng H."/>
            <person name="Song X."/>
            <person name="Hu Y."/>
            <person name="Wu T."/>
            <person name="Yang Q."/>
            <person name="An Z."/>
            <person name="Feng S."/>
            <person name="Deng Z."/>
            <person name="Wu W."/>
            <person name="Zeng X."/>
            <person name="Tu M."/>
            <person name="Wang X."/>
            <person name="Huang H."/>
        </authorList>
    </citation>
    <scope>NUCLEOTIDE SEQUENCE</scope>
    <source>
        <strain evidence="3">MT/VB/25A 57/8</strain>
    </source>
</reference>
<feature type="transmembrane region" description="Helical" evidence="1">
    <location>
        <begin position="20"/>
        <end position="39"/>
    </location>
</feature>
<accession>A0ABQ9M912</accession>
<gene>
    <name evidence="3" type="ORF">P3X46_011678</name>
</gene>
<evidence type="ECO:0000313" key="4">
    <source>
        <dbReference type="Proteomes" id="UP001174677"/>
    </source>
</evidence>
<evidence type="ECO:0000256" key="1">
    <source>
        <dbReference type="SAM" id="Phobius"/>
    </source>
</evidence>
<protein>
    <recommendedName>
        <fullName evidence="2">Trichome birefringence-like N-terminal domain-containing protein</fullName>
    </recommendedName>
</protein>
<organism evidence="3 4">
    <name type="scientific">Hevea brasiliensis</name>
    <name type="common">Para rubber tree</name>
    <name type="synonym">Siphonia brasiliensis</name>
    <dbReference type="NCBI Taxonomy" id="3981"/>
    <lineage>
        <taxon>Eukaryota</taxon>
        <taxon>Viridiplantae</taxon>
        <taxon>Streptophyta</taxon>
        <taxon>Embryophyta</taxon>
        <taxon>Tracheophyta</taxon>
        <taxon>Spermatophyta</taxon>
        <taxon>Magnoliopsida</taxon>
        <taxon>eudicotyledons</taxon>
        <taxon>Gunneridae</taxon>
        <taxon>Pentapetalae</taxon>
        <taxon>rosids</taxon>
        <taxon>fabids</taxon>
        <taxon>Malpighiales</taxon>
        <taxon>Euphorbiaceae</taxon>
        <taxon>Crotonoideae</taxon>
        <taxon>Micrandreae</taxon>
        <taxon>Hevea</taxon>
    </lineage>
</organism>